<accession>A0A4S4MNT1</accession>
<evidence type="ECO:0000259" key="6">
    <source>
        <dbReference type="Pfam" id="PF00150"/>
    </source>
</evidence>
<gene>
    <name evidence="7" type="ORF">EUX98_g6515</name>
</gene>
<evidence type="ECO:0000313" key="7">
    <source>
        <dbReference type="EMBL" id="THH27676.1"/>
    </source>
</evidence>
<dbReference type="SUPFAM" id="SSF51445">
    <property type="entry name" value="(Trans)glycosidases"/>
    <property type="match status" value="1"/>
</dbReference>
<dbReference type="AlphaFoldDB" id="A0A4S4MNT1"/>
<evidence type="ECO:0000313" key="8">
    <source>
        <dbReference type="Proteomes" id="UP000308730"/>
    </source>
</evidence>
<reference evidence="7 8" key="1">
    <citation type="submission" date="2019-02" db="EMBL/GenBank/DDBJ databases">
        <title>Genome sequencing of the rare red list fungi Antrodiella citrinella (Flaviporus citrinellus).</title>
        <authorList>
            <person name="Buettner E."/>
            <person name="Kellner H."/>
        </authorList>
    </citation>
    <scope>NUCLEOTIDE SEQUENCE [LARGE SCALE GENOMIC DNA]</scope>
    <source>
        <strain evidence="7 8">DSM 108506</strain>
    </source>
</reference>
<dbReference type="GO" id="GO:0005576">
    <property type="term" value="C:extracellular region"/>
    <property type="evidence" value="ECO:0007669"/>
    <property type="project" value="TreeGrafter"/>
</dbReference>
<feature type="domain" description="Glycoside hydrolase family 5" evidence="6">
    <location>
        <begin position="88"/>
        <end position="159"/>
    </location>
</feature>
<keyword evidence="2 4" id="KW-0378">Hydrolase</keyword>
<dbReference type="InterPro" id="IPR017853">
    <property type="entry name" value="GH"/>
</dbReference>
<dbReference type="Proteomes" id="UP000308730">
    <property type="component" value="Unassembled WGS sequence"/>
</dbReference>
<comment type="similarity">
    <text evidence="1 4">Belongs to the glycosyl hydrolase 5 (cellulase A) family.</text>
</comment>
<evidence type="ECO:0000256" key="2">
    <source>
        <dbReference type="ARBA" id="ARBA00022801"/>
    </source>
</evidence>
<dbReference type="PANTHER" id="PTHR31297:SF42">
    <property type="entry name" value="GLYCOSIDE HYDROLASE FAMILY 5 DOMAIN-CONTAINING PROTEIN"/>
    <property type="match status" value="1"/>
</dbReference>
<keyword evidence="5" id="KW-0732">Signal</keyword>
<dbReference type="GO" id="GO:0008422">
    <property type="term" value="F:beta-glucosidase activity"/>
    <property type="evidence" value="ECO:0007669"/>
    <property type="project" value="TreeGrafter"/>
</dbReference>
<comment type="caution">
    <text evidence="7">The sequence shown here is derived from an EMBL/GenBank/DDBJ whole genome shotgun (WGS) entry which is preliminary data.</text>
</comment>
<evidence type="ECO:0000256" key="1">
    <source>
        <dbReference type="ARBA" id="ARBA00005641"/>
    </source>
</evidence>
<proteinExistence type="inferred from homology"/>
<keyword evidence="3 4" id="KW-0326">Glycosidase</keyword>
<dbReference type="GO" id="GO:0009986">
    <property type="term" value="C:cell surface"/>
    <property type="evidence" value="ECO:0007669"/>
    <property type="project" value="TreeGrafter"/>
</dbReference>
<protein>
    <recommendedName>
        <fullName evidence="6">Glycoside hydrolase family 5 domain-containing protein</fullName>
    </recommendedName>
</protein>
<evidence type="ECO:0000256" key="3">
    <source>
        <dbReference type="ARBA" id="ARBA00023295"/>
    </source>
</evidence>
<organism evidence="7 8">
    <name type="scientific">Antrodiella citrinella</name>
    <dbReference type="NCBI Taxonomy" id="2447956"/>
    <lineage>
        <taxon>Eukaryota</taxon>
        <taxon>Fungi</taxon>
        <taxon>Dikarya</taxon>
        <taxon>Basidiomycota</taxon>
        <taxon>Agaricomycotina</taxon>
        <taxon>Agaricomycetes</taxon>
        <taxon>Polyporales</taxon>
        <taxon>Steccherinaceae</taxon>
        <taxon>Antrodiella</taxon>
    </lineage>
</organism>
<dbReference type="InterPro" id="IPR001547">
    <property type="entry name" value="Glyco_hydro_5"/>
</dbReference>
<sequence length="349" mass="38238">MAITIRLVAACAVAVLFAFIARAAPADTPINPGFPYGSEKVRGVNLGGWLVLEPWITPSLFDNTGNADIVDEWTFGQLQDSGQATSVLQNHWNTWITESDFAAIAAAGLNHVRIPIGFWAFDVSGGEPYIQGQLPYLQNAVGWASNHNIKVIVDLHGAPGSQNGFPFGTSQESNTVVLLHDAFQPLSYWNGFQTPPNWQGVAMDTHIYQMFSQDEVSRSNAEHISAACSTDLAFDLWLVVGEWTPAATDCAKYLNGRGIGARYDGSMAGSTFVGSCNGLTGSASSFSQDYKTFLRQYWEAQTSTYEQASGWIQWTWKAENADEWTYQAGLQNGWIPQDPTQRQFPNICG</sequence>
<evidence type="ECO:0000256" key="4">
    <source>
        <dbReference type="RuleBase" id="RU361153"/>
    </source>
</evidence>
<dbReference type="PANTHER" id="PTHR31297">
    <property type="entry name" value="GLUCAN ENDO-1,6-BETA-GLUCOSIDASE B"/>
    <property type="match status" value="1"/>
</dbReference>
<dbReference type="GO" id="GO:0009251">
    <property type="term" value="P:glucan catabolic process"/>
    <property type="evidence" value="ECO:0007669"/>
    <property type="project" value="TreeGrafter"/>
</dbReference>
<dbReference type="EMBL" id="SGPM01000234">
    <property type="protein sequence ID" value="THH27676.1"/>
    <property type="molecule type" value="Genomic_DNA"/>
</dbReference>
<keyword evidence="8" id="KW-1185">Reference proteome</keyword>
<dbReference type="Gene3D" id="3.20.20.80">
    <property type="entry name" value="Glycosidases"/>
    <property type="match status" value="2"/>
</dbReference>
<name>A0A4S4MNT1_9APHY</name>
<dbReference type="Pfam" id="PF00150">
    <property type="entry name" value="Cellulase"/>
    <property type="match status" value="1"/>
</dbReference>
<feature type="chain" id="PRO_5020828515" description="Glycoside hydrolase family 5 domain-containing protein" evidence="5">
    <location>
        <begin position="27"/>
        <end position="349"/>
    </location>
</feature>
<dbReference type="OrthoDB" id="62120at2759"/>
<dbReference type="InterPro" id="IPR050386">
    <property type="entry name" value="Glycosyl_hydrolase_5"/>
</dbReference>
<feature type="signal peptide" evidence="5">
    <location>
        <begin position="1"/>
        <end position="26"/>
    </location>
</feature>
<evidence type="ECO:0000256" key="5">
    <source>
        <dbReference type="SAM" id="SignalP"/>
    </source>
</evidence>